<dbReference type="EMBL" id="CP002628">
    <property type="protein sequence ID" value="AEB06433.1"/>
    <property type="molecule type" value="Genomic_DNA"/>
</dbReference>
<dbReference type="CDD" id="cd08982">
    <property type="entry name" value="GH43-like"/>
    <property type="match status" value="1"/>
</dbReference>
<gene>
    <name evidence="7" type="ordered locus">Corgl_0312</name>
</gene>
<dbReference type="InterPro" id="IPR000421">
    <property type="entry name" value="FA58C"/>
</dbReference>
<dbReference type="Gene3D" id="2.60.120.260">
    <property type="entry name" value="Galactose-binding domain-like"/>
    <property type="match status" value="1"/>
</dbReference>
<dbReference type="InterPro" id="IPR006710">
    <property type="entry name" value="Glyco_hydro_43"/>
</dbReference>
<dbReference type="STRING" id="700015.Corgl_0312"/>
<keyword evidence="2 7" id="KW-0378">Hydrolase</keyword>
<sequence length="603" mass="67812">MPRTICNPLDLPYRYQIKIAPGKQAEWIFREGADPTIIRWRDRFLLFASMSGGFWHSRDLMSWEFKATPELPIHDYAPDVREIDGSVVFCASHRDSLCTFYRSEDPISETFEPIAQTMEFWDPDLFQDDDGKLYLYWGCSSTEPIFGVELDRQTFKPLGSPIPLIDRDESRLGWERKGENNHVGEPKNAMEAAILAHTGNRPFIEGAYMTKWNGRYYLQFAAPGTECNVYADGVYIGRSPLGPFEYQAWNPFSSNPGGFMQAAGHGSTFQDFYGNWWHASTMRISVNENFERRIGVFPCEFDEDGLLHCDQRFACHPQVMPKKRRALDQVETPWMLLSALGRADASSQEDGFSAENAISEDCRCWWAAKLDDADPWVQIDLGRLAEVHAIQVNLADHKLPDSGIEERELVDSGAYFKRIIITEDQPTRFLLETSEDGSAWCPVADTRDGRSDRPHAYFELSEPRRIRYVRLSGIKAPMGGRAAVSGLRIFGCEDGSEPDTVRSVRSQRTEGGLSAELSWDEAAGAAGYVVRYGTDPKKLYGSWQLSAQSSTNLTLSTLDADKRYWAAVDSFGPCGVVQGEPFPIGDAADESPKSSQAQCDSTD</sequence>
<dbReference type="Gene3D" id="2.60.40.10">
    <property type="entry name" value="Immunoglobulins"/>
    <property type="match status" value="1"/>
</dbReference>
<keyword evidence="3" id="KW-0326">Glycosidase</keyword>
<evidence type="ECO:0000259" key="6">
    <source>
        <dbReference type="PROSITE" id="PS50022"/>
    </source>
</evidence>
<dbReference type="OrthoDB" id="9758923at2"/>
<dbReference type="HOGENOM" id="CLU_023506_0_0_11"/>
<dbReference type="Pfam" id="PF04616">
    <property type="entry name" value="Glyco_hydro_43"/>
    <property type="match status" value="1"/>
</dbReference>
<dbReference type="InterPro" id="IPR023296">
    <property type="entry name" value="Glyco_hydro_beta-prop_sf"/>
</dbReference>
<dbReference type="SUPFAM" id="SSF75005">
    <property type="entry name" value="Arabinanase/levansucrase/invertase"/>
    <property type="match status" value="1"/>
</dbReference>
<comment type="similarity">
    <text evidence="1">Belongs to the glycosyl hydrolase 43 family.</text>
</comment>
<dbReference type="PANTHER" id="PTHR42812">
    <property type="entry name" value="BETA-XYLOSIDASE"/>
    <property type="match status" value="1"/>
</dbReference>
<dbReference type="InterPro" id="IPR013783">
    <property type="entry name" value="Ig-like_fold"/>
</dbReference>
<dbReference type="GO" id="GO:0004553">
    <property type="term" value="F:hydrolase activity, hydrolyzing O-glycosyl compounds"/>
    <property type="evidence" value="ECO:0007669"/>
    <property type="project" value="InterPro"/>
</dbReference>
<evidence type="ECO:0000256" key="5">
    <source>
        <dbReference type="SAM" id="MobiDB-lite"/>
    </source>
</evidence>
<feature type="region of interest" description="Disordered" evidence="5">
    <location>
        <begin position="581"/>
        <end position="603"/>
    </location>
</feature>
<protein>
    <submittedName>
        <fullName evidence="7">Glycoside hydrolase family 43</fullName>
    </submittedName>
</protein>
<feature type="site" description="Important for catalytic activity, responsible for pKa modulation of the active site Glu and correct orientation of both the proton donor and substrate" evidence="4">
    <location>
        <position position="122"/>
    </location>
</feature>
<dbReference type="InterPro" id="IPR008979">
    <property type="entry name" value="Galactose-bd-like_sf"/>
</dbReference>
<dbReference type="KEGG" id="cgo:Corgl_0312"/>
<evidence type="ECO:0000256" key="4">
    <source>
        <dbReference type="PIRSR" id="PIRSR606710-2"/>
    </source>
</evidence>
<feature type="compositionally biased region" description="Polar residues" evidence="5">
    <location>
        <begin position="593"/>
        <end position="603"/>
    </location>
</feature>
<dbReference type="InterPro" id="IPR051795">
    <property type="entry name" value="Glycosyl_Hydrlase_43"/>
</dbReference>
<accession>F2NA39</accession>
<proteinExistence type="inferred from homology"/>
<dbReference type="Gene3D" id="2.115.10.20">
    <property type="entry name" value="Glycosyl hydrolase domain, family 43"/>
    <property type="match status" value="1"/>
</dbReference>
<dbReference type="GO" id="GO:0005975">
    <property type="term" value="P:carbohydrate metabolic process"/>
    <property type="evidence" value="ECO:0007669"/>
    <property type="project" value="InterPro"/>
</dbReference>
<keyword evidence="8" id="KW-1185">Reference proteome</keyword>
<dbReference type="PANTHER" id="PTHR42812:SF12">
    <property type="entry name" value="BETA-XYLOSIDASE-RELATED"/>
    <property type="match status" value="1"/>
</dbReference>
<dbReference type="SUPFAM" id="SSF49785">
    <property type="entry name" value="Galactose-binding domain-like"/>
    <property type="match status" value="1"/>
</dbReference>
<evidence type="ECO:0000256" key="3">
    <source>
        <dbReference type="ARBA" id="ARBA00023295"/>
    </source>
</evidence>
<evidence type="ECO:0000313" key="7">
    <source>
        <dbReference type="EMBL" id="AEB06433.1"/>
    </source>
</evidence>
<dbReference type="RefSeq" id="WP_013708176.1">
    <property type="nucleotide sequence ID" value="NC_015389.1"/>
</dbReference>
<evidence type="ECO:0000313" key="8">
    <source>
        <dbReference type="Proteomes" id="UP000006851"/>
    </source>
</evidence>
<organism evidence="7 8">
    <name type="scientific">Coriobacterium glomerans (strain ATCC 49209 / DSM 20642 / JCM 10262 / PW2)</name>
    <dbReference type="NCBI Taxonomy" id="700015"/>
    <lineage>
        <taxon>Bacteria</taxon>
        <taxon>Bacillati</taxon>
        <taxon>Actinomycetota</taxon>
        <taxon>Coriobacteriia</taxon>
        <taxon>Coriobacteriales</taxon>
        <taxon>Coriobacteriaceae</taxon>
        <taxon>Coriobacterium</taxon>
    </lineage>
</organism>
<evidence type="ECO:0000256" key="1">
    <source>
        <dbReference type="ARBA" id="ARBA00009865"/>
    </source>
</evidence>
<dbReference type="Proteomes" id="UP000006851">
    <property type="component" value="Chromosome"/>
</dbReference>
<name>F2NA39_CORGP</name>
<dbReference type="AlphaFoldDB" id="F2NA39"/>
<reference evidence="8" key="1">
    <citation type="journal article" date="2013" name="Stand. Genomic Sci.">
        <title>Complete genome sequence of Coriobacterium glomerans type strain (PW2(T)) from the midgut of Pyrrhocoris apterus L. (red soldier bug).</title>
        <authorList>
            <person name="Stackebrandt E."/>
            <person name="Zeytun A."/>
            <person name="Lapidus A."/>
            <person name="Nolan M."/>
            <person name="Lucas S."/>
            <person name="Hammon N."/>
            <person name="Deshpande S."/>
            <person name="Cheng J.F."/>
            <person name="Tapia R."/>
            <person name="Goodwin L.A."/>
            <person name="Pitluck S."/>
            <person name="Liolios K."/>
            <person name="Pagani I."/>
            <person name="Ivanova N."/>
            <person name="Mavromatis K."/>
            <person name="Mikhailova N."/>
            <person name="Huntemann M."/>
            <person name="Pati A."/>
            <person name="Chen A."/>
            <person name="Palaniappan K."/>
            <person name="Chang Y.J."/>
            <person name="Land M."/>
            <person name="Hauser L."/>
            <person name="Rohde M."/>
            <person name="Pukall R."/>
            <person name="Goker M."/>
            <person name="Detter J.C."/>
            <person name="Woyke T."/>
            <person name="Bristow J."/>
            <person name="Eisen J.A."/>
            <person name="Markowitz V."/>
            <person name="Hugenholtz P."/>
            <person name="Kyrpides N.C."/>
            <person name="Klenk H.P."/>
        </authorList>
    </citation>
    <scope>NUCLEOTIDE SEQUENCE</scope>
    <source>
        <strain evidence="8">ATCC 49209 / DSM 20642 / JCM 10262 / PW2</strain>
    </source>
</reference>
<dbReference type="eggNOG" id="COG3507">
    <property type="taxonomic scope" value="Bacteria"/>
</dbReference>
<feature type="domain" description="F5/8 type C" evidence="6">
    <location>
        <begin position="366"/>
        <end position="492"/>
    </location>
</feature>
<evidence type="ECO:0000256" key="2">
    <source>
        <dbReference type="ARBA" id="ARBA00022801"/>
    </source>
</evidence>
<dbReference type="PROSITE" id="PS50022">
    <property type="entry name" value="FA58C_3"/>
    <property type="match status" value="1"/>
</dbReference>